<dbReference type="PROSITE" id="PS51186">
    <property type="entry name" value="GNAT"/>
    <property type="match status" value="1"/>
</dbReference>
<reference evidence="4 5" key="1">
    <citation type="submission" date="2020-04" db="EMBL/GenBank/DDBJ databases">
        <authorList>
            <person name="Klaysubun C."/>
            <person name="Duangmal K."/>
            <person name="Lipun K."/>
        </authorList>
    </citation>
    <scope>NUCLEOTIDE SEQUENCE [LARGE SCALE GENOMIC DNA]</scope>
    <source>
        <strain evidence="4 5">JCM 11839</strain>
    </source>
</reference>
<dbReference type="Gene3D" id="3.40.630.30">
    <property type="match status" value="1"/>
</dbReference>
<evidence type="ECO:0000259" key="3">
    <source>
        <dbReference type="PROSITE" id="PS51186"/>
    </source>
</evidence>
<evidence type="ECO:0000256" key="1">
    <source>
        <dbReference type="ARBA" id="ARBA00022679"/>
    </source>
</evidence>
<dbReference type="Proteomes" id="UP001296706">
    <property type="component" value="Unassembled WGS sequence"/>
</dbReference>
<proteinExistence type="predicted"/>
<feature type="domain" description="N-acetyltransferase" evidence="3">
    <location>
        <begin position="15"/>
        <end position="167"/>
    </location>
</feature>
<keyword evidence="1" id="KW-0808">Transferase</keyword>
<dbReference type="SUPFAM" id="SSF55729">
    <property type="entry name" value="Acyl-CoA N-acyltransferases (Nat)"/>
    <property type="match status" value="1"/>
</dbReference>
<gene>
    <name evidence="4" type="ORF">HF577_05595</name>
</gene>
<accession>A0ABX1R873</accession>
<organism evidence="4 5">
    <name type="scientific">Pseudonocardia xinjiangensis</name>
    <dbReference type="NCBI Taxonomy" id="75289"/>
    <lineage>
        <taxon>Bacteria</taxon>
        <taxon>Bacillati</taxon>
        <taxon>Actinomycetota</taxon>
        <taxon>Actinomycetes</taxon>
        <taxon>Pseudonocardiales</taxon>
        <taxon>Pseudonocardiaceae</taxon>
        <taxon>Pseudonocardia</taxon>
    </lineage>
</organism>
<dbReference type="InterPro" id="IPR016181">
    <property type="entry name" value="Acyl_CoA_acyltransferase"/>
</dbReference>
<dbReference type="InterPro" id="IPR050832">
    <property type="entry name" value="Bact_Acetyltransf"/>
</dbReference>
<keyword evidence="5" id="KW-1185">Reference proteome</keyword>
<keyword evidence="2" id="KW-0012">Acyltransferase</keyword>
<dbReference type="CDD" id="cd04301">
    <property type="entry name" value="NAT_SF"/>
    <property type="match status" value="1"/>
</dbReference>
<comment type="caution">
    <text evidence="4">The sequence shown here is derived from an EMBL/GenBank/DDBJ whole genome shotgun (WGS) entry which is preliminary data.</text>
</comment>
<dbReference type="PANTHER" id="PTHR43877:SF1">
    <property type="entry name" value="ACETYLTRANSFERASE"/>
    <property type="match status" value="1"/>
</dbReference>
<evidence type="ECO:0000313" key="4">
    <source>
        <dbReference type="EMBL" id="NMH76577.1"/>
    </source>
</evidence>
<evidence type="ECO:0000313" key="5">
    <source>
        <dbReference type="Proteomes" id="UP001296706"/>
    </source>
</evidence>
<sequence length="177" mass="19109">MEIEALPAAAADDTGTVSTLTDLVNAVYAVAEDGLWIDGTTRTTVEELAGLIRAGEIVVARSGGQTLGCVRVQRLDSDVYEFGMLAADPAHRGVGVGRELVRFAEQAGRDADCSVMQLELLVPQDWTHPSKQFLAGWYGRIGYKVVGTGEIEESYPHLAPLLATPCDYKIFHKDLTT</sequence>
<dbReference type="PANTHER" id="PTHR43877">
    <property type="entry name" value="AMINOALKYLPHOSPHONATE N-ACETYLTRANSFERASE-RELATED-RELATED"/>
    <property type="match status" value="1"/>
</dbReference>
<evidence type="ECO:0000256" key="2">
    <source>
        <dbReference type="ARBA" id="ARBA00023315"/>
    </source>
</evidence>
<protein>
    <submittedName>
        <fullName evidence="4">GNAT family N-acetyltransferase</fullName>
    </submittedName>
</protein>
<name>A0ABX1R873_9PSEU</name>
<dbReference type="InterPro" id="IPR000182">
    <property type="entry name" value="GNAT_dom"/>
</dbReference>
<dbReference type="EMBL" id="JAAXKY010000010">
    <property type="protein sequence ID" value="NMH76577.1"/>
    <property type="molecule type" value="Genomic_DNA"/>
</dbReference>
<dbReference type="Pfam" id="PF13508">
    <property type="entry name" value="Acetyltransf_7"/>
    <property type="match status" value="1"/>
</dbReference>